<keyword evidence="9" id="KW-1185">Reference proteome</keyword>
<keyword evidence="5 6" id="KW-0804">Transcription</keyword>
<evidence type="ECO:0000313" key="9">
    <source>
        <dbReference type="Proteomes" id="UP000092713"/>
    </source>
</evidence>
<keyword evidence="3 6" id="KW-0694">RNA-binding</keyword>
<feature type="domain" description="NusB/RsmB/TIM44" evidence="7">
    <location>
        <begin position="47"/>
        <end position="171"/>
    </location>
</feature>
<dbReference type="InterPro" id="IPR006027">
    <property type="entry name" value="NusB_RsmB_TIM44"/>
</dbReference>
<protein>
    <recommendedName>
        <fullName evidence="6">Transcription antitermination protein NusB</fullName>
    </recommendedName>
    <alternativeName>
        <fullName evidence="6">Antitermination factor NusB</fullName>
    </alternativeName>
</protein>
<evidence type="ECO:0000256" key="6">
    <source>
        <dbReference type="HAMAP-Rule" id="MF_00073"/>
    </source>
</evidence>
<comment type="function">
    <text evidence="6">Involved in transcription antitermination. Required for transcription of ribosomal RNA (rRNA) genes. Binds specifically to the boxA antiterminator sequence of the ribosomal RNA (rrn) operons.</text>
</comment>
<keyword evidence="2 6" id="KW-0889">Transcription antitermination</keyword>
<name>A0A1A7C6B3_9BURK</name>
<evidence type="ECO:0000256" key="4">
    <source>
        <dbReference type="ARBA" id="ARBA00023015"/>
    </source>
</evidence>
<reference evidence="8 9" key="1">
    <citation type="submission" date="2016-04" db="EMBL/GenBank/DDBJ databases">
        <title>Draft genome sequence of Janthinobacterium psychrotolerans sp. nov., isolated from freshwater sediments in Denmark.</title>
        <authorList>
            <person name="Gong X."/>
            <person name="Skrivergaard S."/>
            <person name="Korsgaard B.S."/>
            <person name="Schreiber L."/>
            <person name="Marshall I.P."/>
            <person name="Finster K."/>
            <person name="Schramm A."/>
        </authorList>
    </citation>
    <scope>NUCLEOTIDE SEQUENCE [LARGE SCALE GENOMIC DNA]</scope>
    <source>
        <strain evidence="8 9">S3-2</strain>
    </source>
</reference>
<dbReference type="PATRIC" id="fig|1747903.4.peg.5121"/>
<evidence type="ECO:0000259" key="7">
    <source>
        <dbReference type="Pfam" id="PF01029"/>
    </source>
</evidence>
<accession>A0A1A7C6B3</accession>
<evidence type="ECO:0000256" key="3">
    <source>
        <dbReference type="ARBA" id="ARBA00022884"/>
    </source>
</evidence>
<dbReference type="GO" id="GO:0003723">
    <property type="term" value="F:RNA binding"/>
    <property type="evidence" value="ECO:0007669"/>
    <property type="project" value="UniProtKB-UniRule"/>
</dbReference>
<dbReference type="Pfam" id="PF01029">
    <property type="entry name" value="NusB"/>
    <property type="match status" value="1"/>
</dbReference>
<dbReference type="PANTHER" id="PTHR11078">
    <property type="entry name" value="N UTILIZATION SUBSTANCE PROTEIN B-RELATED"/>
    <property type="match status" value="1"/>
</dbReference>
<dbReference type="AlphaFoldDB" id="A0A1A7C6B3"/>
<dbReference type="Proteomes" id="UP000092713">
    <property type="component" value="Unassembled WGS sequence"/>
</dbReference>
<dbReference type="STRING" id="1747903.ASR47_103126"/>
<comment type="caution">
    <text evidence="8">The sequence shown here is derived from an EMBL/GenBank/DDBJ whole genome shotgun (WGS) entry which is preliminary data.</text>
</comment>
<proteinExistence type="inferred from homology"/>
<organism evidence="8 9">
    <name type="scientific">Janthinobacterium psychrotolerans</name>
    <dbReference type="NCBI Taxonomy" id="1747903"/>
    <lineage>
        <taxon>Bacteria</taxon>
        <taxon>Pseudomonadati</taxon>
        <taxon>Pseudomonadota</taxon>
        <taxon>Betaproteobacteria</taxon>
        <taxon>Burkholderiales</taxon>
        <taxon>Oxalobacteraceae</taxon>
        <taxon>Janthinobacterium</taxon>
    </lineage>
</organism>
<evidence type="ECO:0000256" key="1">
    <source>
        <dbReference type="ARBA" id="ARBA00005952"/>
    </source>
</evidence>
<dbReference type="GO" id="GO:0031564">
    <property type="term" value="P:transcription antitermination"/>
    <property type="evidence" value="ECO:0007669"/>
    <property type="project" value="UniProtKB-KW"/>
</dbReference>
<dbReference type="GO" id="GO:0005829">
    <property type="term" value="C:cytosol"/>
    <property type="evidence" value="ECO:0007669"/>
    <property type="project" value="TreeGrafter"/>
</dbReference>
<evidence type="ECO:0000256" key="2">
    <source>
        <dbReference type="ARBA" id="ARBA00022814"/>
    </source>
</evidence>
<dbReference type="InterPro" id="IPR011605">
    <property type="entry name" value="NusB_fam"/>
</dbReference>
<dbReference type="HAMAP" id="MF_00073">
    <property type="entry name" value="NusB"/>
    <property type="match status" value="1"/>
</dbReference>
<gene>
    <name evidence="6" type="primary">nusB</name>
    <name evidence="8" type="ORF">ASR47_103126</name>
</gene>
<evidence type="ECO:0000256" key="5">
    <source>
        <dbReference type="ARBA" id="ARBA00023163"/>
    </source>
</evidence>
<dbReference type="Gene3D" id="1.10.940.10">
    <property type="entry name" value="NusB-like"/>
    <property type="match status" value="1"/>
</dbReference>
<dbReference type="SUPFAM" id="SSF48013">
    <property type="entry name" value="NusB-like"/>
    <property type="match status" value="1"/>
</dbReference>
<dbReference type="NCBIfam" id="TIGR01951">
    <property type="entry name" value="nusB"/>
    <property type="match status" value="1"/>
</dbReference>
<keyword evidence="4 6" id="KW-0805">Transcription regulation</keyword>
<dbReference type="InterPro" id="IPR035926">
    <property type="entry name" value="NusB-like_sf"/>
</dbReference>
<evidence type="ECO:0000313" key="8">
    <source>
        <dbReference type="EMBL" id="OBV41441.1"/>
    </source>
</evidence>
<comment type="similarity">
    <text evidence="1 6">Belongs to the NusB family.</text>
</comment>
<dbReference type="GO" id="GO:0006353">
    <property type="term" value="P:DNA-templated transcription termination"/>
    <property type="evidence" value="ECO:0007669"/>
    <property type="project" value="UniProtKB-UniRule"/>
</dbReference>
<sequence length="184" mass="20652">MPLVCFYKELPAAVSSVRVVNKYLEQVTIMTEKNLLANPSKNRTPRHRAREFALQGLYQWLLNNEDATTVVNNIRAAHGFDKADGDHFTVLLYGAIKDSQALRDSMAPLIDRNIAELSPIEHGILLIGAFELKNNMEIPYRVVINEAVELAKSFGGIDGHKYVNGVLDKLAAKYREDEVASKRK</sequence>
<dbReference type="PANTHER" id="PTHR11078:SF3">
    <property type="entry name" value="ANTITERMINATION NUSB DOMAIN-CONTAINING PROTEIN"/>
    <property type="match status" value="1"/>
</dbReference>
<dbReference type="EMBL" id="LOCQ01000032">
    <property type="protein sequence ID" value="OBV41441.1"/>
    <property type="molecule type" value="Genomic_DNA"/>
</dbReference>